<keyword evidence="4" id="KW-0145">Chemotaxis</keyword>
<feature type="transmembrane region" description="Helical" evidence="13">
    <location>
        <begin position="286"/>
        <end position="305"/>
    </location>
</feature>
<evidence type="ECO:0000256" key="8">
    <source>
        <dbReference type="ARBA" id="ARBA00023136"/>
    </source>
</evidence>
<dbReference type="PANTHER" id="PTHR32089">
    <property type="entry name" value="METHYL-ACCEPTING CHEMOTAXIS PROTEIN MCPB"/>
    <property type="match status" value="1"/>
</dbReference>
<dbReference type="Proteomes" id="UP001292571">
    <property type="component" value="Unassembled WGS sequence"/>
</dbReference>
<evidence type="ECO:0000313" key="18">
    <source>
        <dbReference type="Proteomes" id="UP001292571"/>
    </source>
</evidence>
<feature type="coiled-coil region" evidence="12">
    <location>
        <begin position="373"/>
        <end position="400"/>
    </location>
</feature>
<dbReference type="RefSeq" id="WP_274086349.1">
    <property type="nucleotide sequence ID" value="NZ_JAYEET010000055.1"/>
</dbReference>
<dbReference type="InterPro" id="IPR029150">
    <property type="entry name" value="dCache_3"/>
</dbReference>
<keyword evidence="7 13" id="KW-1133">Transmembrane helix</keyword>
<evidence type="ECO:0000256" key="3">
    <source>
        <dbReference type="ARBA" id="ARBA00022481"/>
    </source>
</evidence>
<dbReference type="SMART" id="SM00304">
    <property type="entry name" value="HAMP"/>
    <property type="match status" value="2"/>
</dbReference>
<keyword evidence="18" id="KW-1185">Reference proteome</keyword>
<evidence type="ECO:0000256" key="12">
    <source>
        <dbReference type="SAM" id="Coils"/>
    </source>
</evidence>
<dbReference type="SMART" id="SM00283">
    <property type="entry name" value="MA"/>
    <property type="match status" value="1"/>
</dbReference>
<gene>
    <name evidence="17" type="ORF">SOP97_18880</name>
</gene>
<accession>A0ABU5PE86</accession>
<comment type="caution">
    <text evidence="17">The sequence shown here is derived from an EMBL/GenBank/DDBJ whole genome shotgun (WGS) entry which is preliminary data.</text>
</comment>
<dbReference type="InterPro" id="IPR029151">
    <property type="entry name" value="Sensor-like_sf"/>
</dbReference>
<name>A0ABU5PE86_9PSED</name>
<dbReference type="PROSITE" id="PS50111">
    <property type="entry name" value="CHEMOTAXIS_TRANSDUC_2"/>
    <property type="match status" value="1"/>
</dbReference>
<evidence type="ECO:0000256" key="4">
    <source>
        <dbReference type="ARBA" id="ARBA00022500"/>
    </source>
</evidence>
<evidence type="ECO:0000256" key="5">
    <source>
        <dbReference type="ARBA" id="ARBA00022519"/>
    </source>
</evidence>
<dbReference type="CDD" id="cd06225">
    <property type="entry name" value="HAMP"/>
    <property type="match status" value="1"/>
</dbReference>
<evidence type="ECO:0000256" key="11">
    <source>
        <dbReference type="PROSITE-ProRule" id="PRU00284"/>
    </source>
</evidence>
<dbReference type="Pfam" id="PF14827">
    <property type="entry name" value="dCache_3"/>
    <property type="match status" value="1"/>
</dbReference>
<evidence type="ECO:0000256" key="2">
    <source>
        <dbReference type="ARBA" id="ARBA00022475"/>
    </source>
</evidence>
<proteinExistence type="inferred from homology"/>
<dbReference type="CDD" id="cd11386">
    <property type="entry name" value="MCP_signal"/>
    <property type="match status" value="1"/>
</dbReference>
<dbReference type="Pfam" id="PF00672">
    <property type="entry name" value="HAMP"/>
    <property type="match status" value="1"/>
</dbReference>
<feature type="domain" description="Methyl-accepting transducer" evidence="14">
    <location>
        <begin position="365"/>
        <end position="601"/>
    </location>
</feature>
<dbReference type="EMBL" id="JAYEET010000055">
    <property type="protein sequence ID" value="MEA1607868.1"/>
    <property type="molecule type" value="Genomic_DNA"/>
</dbReference>
<evidence type="ECO:0000259" key="15">
    <source>
        <dbReference type="PROSITE" id="PS50192"/>
    </source>
</evidence>
<evidence type="ECO:0000256" key="13">
    <source>
        <dbReference type="SAM" id="Phobius"/>
    </source>
</evidence>
<dbReference type="PRINTS" id="PR00260">
    <property type="entry name" value="CHEMTRNSDUCR"/>
</dbReference>
<dbReference type="PANTHER" id="PTHR32089:SF119">
    <property type="entry name" value="METHYL-ACCEPTING CHEMOTAXIS PROTEIN CTPL"/>
    <property type="match status" value="1"/>
</dbReference>
<dbReference type="Pfam" id="PF00015">
    <property type="entry name" value="MCPsignal"/>
    <property type="match status" value="1"/>
</dbReference>
<comment type="similarity">
    <text evidence="10">Belongs to the methyl-accepting chemotaxis (MCP) protein family.</text>
</comment>
<feature type="domain" description="HAMP" evidence="16">
    <location>
        <begin position="306"/>
        <end position="360"/>
    </location>
</feature>
<evidence type="ECO:0000256" key="6">
    <source>
        <dbReference type="ARBA" id="ARBA00022692"/>
    </source>
</evidence>
<dbReference type="PROSITE" id="PS50192">
    <property type="entry name" value="T_SNARE"/>
    <property type="match status" value="1"/>
</dbReference>
<keyword evidence="9 11" id="KW-0807">Transducer</keyword>
<reference evidence="17 18" key="1">
    <citation type="submission" date="2023-12" db="EMBL/GenBank/DDBJ databases">
        <title>Pseudomonas sp. T5W1.</title>
        <authorList>
            <person name="Maltman C."/>
        </authorList>
    </citation>
    <scope>NUCLEOTIDE SEQUENCE [LARGE SCALE GENOMIC DNA]</scope>
    <source>
        <strain evidence="17 18">T5W1</strain>
    </source>
</reference>
<evidence type="ECO:0000256" key="10">
    <source>
        <dbReference type="ARBA" id="ARBA00029447"/>
    </source>
</evidence>
<evidence type="ECO:0000256" key="7">
    <source>
        <dbReference type="ARBA" id="ARBA00022989"/>
    </source>
</evidence>
<evidence type="ECO:0000256" key="1">
    <source>
        <dbReference type="ARBA" id="ARBA00004429"/>
    </source>
</evidence>
<keyword evidence="12" id="KW-0175">Coiled coil</keyword>
<keyword evidence="5" id="KW-0997">Cell inner membrane</keyword>
<feature type="transmembrane region" description="Helical" evidence="13">
    <location>
        <begin position="12"/>
        <end position="31"/>
    </location>
</feature>
<evidence type="ECO:0000313" key="17">
    <source>
        <dbReference type="EMBL" id="MEA1607868.1"/>
    </source>
</evidence>
<sequence length="638" mass="67696">MFSNIKIGQRIAISLVLLLALTVAVLVSVFLSRFNNVIAEAEQRELRGLFNNISTAIASEAVMSERLSALVAGLPDVQQAMANGDRARLADLFVPGYANMKEHYDLRQFQFHQPPATSFLRVHEPAKFGDDLSSIRQTVVQVNTQHRPLNGIEAGVAGLGIRGLAPIQANGRHVGSVEFGLSFGQPFFESFKQRYNVDVAMMLRESSGQYSSFASTFSNSQLLSNTQREAAFSGQNVAIQTELDGRSVAVFAAPVKDFSGKPLGLLEIAMDRSYYANALSGARTSALIVAAIALAVGLILATLIARSIVQPISAAAAAMRDIAAGEGDLTRRLPINGSDEVADLALAFNNFAEKVRMLVANVAGSTTQVASAAEEMSAITEELNRDLANQRGEIEQVATAMNEMTATVQEVARHASQAARSAESTDQQAVQGQTVVGLTVSAIGAVASDVERATQVIARLQDDSKSISSVLEVIRGVAEQTNLLALNAAIEAARAGEQGRGFAVVADEVRTLASRTQQSTGEIQTVIEQLQSAASEAAAAMQQSQARAHDSVAQAQQASVALEQITLSVTSINDMNAQIASAAEEQSAVSDEINQNVVNINDVADRVTESAGQTAQASSQLARLAIDLQNLVGQFKYH</sequence>
<evidence type="ECO:0000259" key="16">
    <source>
        <dbReference type="PROSITE" id="PS50885"/>
    </source>
</evidence>
<feature type="domain" description="T-SNARE coiled-coil homology" evidence="15">
    <location>
        <begin position="552"/>
        <end position="614"/>
    </location>
</feature>
<evidence type="ECO:0000259" key="14">
    <source>
        <dbReference type="PROSITE" id="PS50111"/>
    </source>
</evidence>
<dbReference type="InterPro" id="IPR004090">
    <property type="entry name" value="Chemotax_Me-accpt_rcpt"/>
</dbReference>
<comment type="subcellular location">
    <subcellularLocation>
        <location evidence="1">Cell inner membrane</location>
        <topology evidence="1">Multi-pass membrane protein</topology>
    </subcellularLocation>
</comment>
<dbReference type="Gene3D" id="1.10.287.950">
    <property type="entry name" value="Methyl-accepting chemotaxis protein"/>
    <property type="match status" value="1"/>
</dbReference>
<keyword evidence="8 13" id="KW-0472">Membrane</keyword>
<keyword evidence="2" id="KW-1003">Cell membrane</keyword>
<keyword evidence="3" id="KW-0488">Methylation</keyword>
<evidence type="ECO:0000256" key="9">
    <source>
        <dbReference type="ARBA" id="ARBA00023224"/>
    </source>
</evidence>
<dbReference type="InterPro" id="IPR004089">
    <property type="entry name" value="MCPsignal_dom"/>
</dbReference>
<dbReference type="SUPFAM" id="SSF58104">
    <property type="entry name" value="Methyl-accepting chemotaxis protein (MCP) signaling domain"/>
    <property type="match status" value="1"/>
</dbReference>
<dbReference type="PROSITE" id="PS50885">
    <property type="entry name" value="HAMP"/>
    <property type="match status" value="1"/>
</dbReference>
<dbReference type="SUPFAM" id="SSF103190">
    <property type="entry name" value="Sensory domain-like"/>
    <property type="match status" value="1"/>
</dbReference>
<protein>
    <submittedName>
        <fullName evidence="17">Methyl-accepting chemotaxis protein</fullName>
    </submittedName>
</protein>
<dbReference type="InterPro" id="IPR003660">
    <property type="entry name" value="HAMP_dom"/>
</dbReference>
<organism evidence="17 18">
    <name type="scientific">Pseudomonas spirodelae</name>
    <dbReference type="NCBI Taxonomy" id="3101751"/>
    <lineage>
        <taxon>Bacteria</taxon>
        <taxon>Pseudomonadati</taxon>
        <taxon>Pseudomonadota</taxon>
        <taxon>Gammaproteobacteria</taxon>
        <taxon>Pseudomonadales</taxon>
        <taxon>Pseudomonadaceae</taxon>
        <taxon>Pseudomonas</taxon>
    </lineage>
</organism>
<dbReference type="InterPro" id="IPR000727">
    <property type="entry name" value="T_SNARE_dom"/>
</dbReference>
<keyword evidence="6 13" id="KW-0812">Transmembrane</keyword>